<dbReference type="OrthoDB" id="9765647at2"/>
<organism evidence="5 6">
    <name type="scientific">Pandoraea eparura</name>
    <dbReference type="NCBI Taxonomy" id="2508291"/>
    <lineage>
        <taxon>Bacteria</taxon>
        <taxon>Pseudomonadati</taxon>
        <taxon>Pseudomonadota</taxon>
        <taxon>Betaproteobacteria</taxon>
        <taxon>Burkholderiales</taxon>
        <taxon>Burkholderiaceae</taxon>
        <taxon>Pandoraea</taxon>
    </lineage>
</organism>
<feature type="domain" description="Phospholipase/carboxylesterase/thioesterase" evidence="4">
    <location>
        <begin position="142"/>
        <end position="245"/>
    </location>
</feature>
<gene>
    <name evidence="5" type="ORF">PEP31012_01612</name>
</gene>
<dbReference type="RefSeq" id="WP_150588859.1">
    <property type="nucleotide sequence ID" value="NZ_CABPSH010000003.1"/>
</dbReference>
<evidence type="ECO:0000259" key="4">
    <source>
        <dbReference type="Pfam" id="PF02230"/>
    </source>
</evidence>
<evidence type="ECO:0000256" key="3">
    <source>
        <dbReference type="SAM" id="MobiDB-lite"/>
    </source>
</evidence>
<feature type="compositionally biased region" description="Low complexity" evidence="3">
    <location>
        <begin position="15"/>
        <end position="47"/>
    </location>
</feature>
<proteinExistence type="predicted"/>
<dbReference type="PANTHER" id="PTHR43037:SF5">
    <property type="entry name" value="FERULOYL ESTERASE"/>
    <property type="match status" value="1"/>
</dbReference>
<evidence type="ECO:0000256" key="2">
    <source>
        <dbReference type="ARBA" id="ARBA00022801"/>
    </source>
</evidence>
<keyword evidence="6" id="KW-1185">Reference proteome</keyword>
<dbReference type="PANTHER" id="PTHR43037">
    <property type="entry name" value="UNNAMED PRODUCT-RELATED"/>
    <property type="match status" value="1"/>
</dbReference>
<keyword evidence="1" id="KW-0732">Signal</keyword>
<dbReference type="InterPro" id="IPR029058">
    <property type="entry name" value="AB_hydrolase_fold"/>
</dbReference>
<protein>
    <submittedName>
        <fullName evidence="5">Esterase</fullName>
    </submittedName>
</protein>
<dbReference type="Proteomes" id="UP000400981">
    <property type="component" value="Unassembled WGS sequence"/>
</dbReference>
<name>A0A5E4TZG8_9BURK</name>
<dbReference type="Pfam" id="PF02230">
    <property type="entry name" value="Abhydrolase_2"/>
    <property type="match status" value="1"/>
</dbReference>
<reference evidence="5 6" key="1">
    <citation type="submission" date="2019-08" db="EMBL/GenBank/DDBJ databases">
        <authorList>
            <person name="Peeters C."/>
        </authorList>
    </citation>
    <scope>NUCLEOTIDE SEQUENCE [LARGE SCALE GENOMIC DNA]</scope>
    <source>
        <strain evidence="5 6">LMG 31012</strain>
    </source>
</reference>
<dbReference type="AlphaFoldDB" id="A0A5E4TZG8"/>
<feature type="region of interest" description="Disordered" evidence="3">
    <location>
        <begin position="13"/>
        <end position="50"/>
    </location>
</feature>
<dbReference type="SUPFAM" id="SSF53474">
    <property type="entry name" value="alpha/beta-Hydrolases"/>
    <property type="match status" value="1"/>
</dbReference>
<dbReference type="InterPro" id="IPR050955">
    <property type="entry name" value="Plant_Biomass_Hydrol_Est"/>
</dbReference>
<evidence type="ECO:0000313" key="6">
    <source>
        <dbReference type="Proteomes" id="UP000400981"/>
    </source>
</evidence>
<accession>A0A5E4TZG8</accession>
<dbReference type="InterPro" id="IPR003140">
    <property type="entry name" value="PLipase/COase/thioEstase"/>
</dbReference>
<evidence type="ECO:0000313" key="5">
    <source>
        <dbReference type="EMBL" id="VVD91259.1"/>
    </source>
</evidence>
<dbReference type="Gene3D" id="3.40.50.1820">
    <property type="entry name" value="alpha/beta hydrolase"/>
    <property type="match status" value="1"/>
</dbReference>
<dbReference type="EMBL" id="CABPSH010000003">
    <property type="protein sequence ID" value="VVD91259.1"/>
    <property type="molecule type" value="Genomic_DNA"/>
</dbReference>
<evidence type="ECO:0000256" key="1">
    <source>
        <dbReference type="ARBA" id="ARBA00022729"/>
    </source>
</evidence>
<keyword evidence="2" id="KW-0378">Hydrolase</keyword>
<dbReference type="GO" id="GO:0016787">
    <property type="term" value="F:hydrolase activity"/>
    <property type="evidence" value="ECO:0007669"/>
    <property type="project" value="UniProtKB-KW"/>
</dbReference>
<sequence length="248" mass="26444">MFDPSLFGRMSPDVLATASSSPSAAPTSPSTSPPASSSSALPSTLPPGRHCLGLSEQRDAVLYVPPDLPTDSPVPLFVMFHGAGGFPEKVLPFIEPHAQRHKFLVLAPHSTFPTWDIVIGGNGPDLERLQQALREVAGRYRLDMGRVAFAGFSDGASYALSIGVTNGDIASHVIAFSGGFMSIFVQEGQPRIFIAHGRQDEQLPIATSARQNAGKLTAAGYDVQYVEFDGLHIIEPDVVARAIDFFLA</sequence>